<feature type="compositionally biased region" description="Low complexity" evidence="17">
    <location>
        <begin position="430"/>
        <end position="439"/>
    </location>
</feature>
<dbReference type="Pfam" id="PF00097">
    <property type="entry name" value="zf-C3HC4"/>
    <property type="match status" value="1"/>
</dbReference>
<evidence type="ECO:0000256" key="3">
    <source>
        <dbReference type="ARBA" id="ARBA00004496"/>
    </source>
</evidence>
<dbReference type="FunFam" id="3.30.40.10:FF:000112">
    <property type="entry name" value="RING finger protein 10"/>
    <property type="match status" value="1"/>
</dbReference>
<evidence type="ECO:0000256" key="9">
    <source>
        <dbReference type="ARBA" id="ARBA00022723"/>
    </source>
</evidence>
<dbReference type="EC" id="2.3.2.27" evidence="6"/>
<dbReference type="InterPro" id="IPR017907">
    <property type="entry name" value="Znf_RING_CS"/>
</dbReference>
<keyword evidence="8" id="KW-0808">Transferase</keyword>
<dbReference type="InterPro" id="IPR013083">
    <property type="entry name" value="Znf_RING/FYVE/PHD"/>
</dbReference>
<dbReference type="InterPro" id="IPR001841">
    <property type="entry name" value="Znf_RING"/>
</dbReference>
<keyword evidence="10 16" id="KW-0863">Zinc-finger</keyword>
<dbReference type="RefSeq" id="XP_030385357.1">
    <property type="nucleotide sequence ID" value="XM_030529497.1"/>
</dbReference>
<proteinExistence type="inferred from homology"/>
<dbReference type="GO" id="GO:0005634">
    <property type="term" value="C:nucleus"/>
    <property type="evidence" value="ECO:0007669"/>
    <property type="project" value="UniProtKB-SubCell"/>
</dbReference>
<keyword evidence="11" id="KW-0833">Ubl conjugation pathway</keyword>
<dbReference type="InterPro" id="IPR039739">
    <property type="entry name" value="MAG2/RNF10"/>
</dbReference>
<dbReference type="InterPro" id="IPR018957">
    <property type="entry name" value="Znf_C3HC4_RING-type"/>
</dbReference>
<evidence type="ECO:0000256" key="7">
    <source>
        <dbReference type="ARBA" id="ARBA00022490"/>
    </source>
</evidence>
<evidence type="ECO:0000256" key="14">
    <source>
        <dbReference type="ARBA" id="ARBA00035131"/>
    </source>
</evidence>
<dbReference type="PANTHER" id="PTHR12983:SF9">
    <property type="entry name" value="E3 UBIQUITIN-PROTEIN LIGASE RNF10"/>
    <property type="match status" value="1"/>
</dbReference>
<evidence type="ECO:0000256" key="6">
    <source>
        <dbReference type="ARBA" id="ARBA00012483"/>
    </source>
</evidence>
<evidence type="ECO:0000313" key="20">
    <source>
        <dbReference type="RefSeq" id="XP_030385357.1"/>
    </source>
</evidence>
<gene>
    <name evidence="20" type="primary">LOC115632376</name>
</gene>
<dbReference type="GO" id="GO:0045944">
    <property type="term" value="P:positive regulation of transcription by RNA polymerase II"/>
    <property type="evidence" value="ECO:0007669"/>
    <property type="project" value="TreeGrafter"/>
</dbReference>
<evidence type="ECO:0000313" key="19">
    <source>
        <dbReference type="Proteomes" id="UP000504634"/>
    </source>
</evidence>
<comment type="pathway">
    <text evidence="4">Protein modification; protein ubiquitination.</text>
</comment>
<evidence type="ECO:0000256" key="15">
    <source>
        <dbReference type="ARBA" id="ARBA00035390"/>
    </source>
</evidence>
<dbReference type="AlphaFoldDB" id="A0A6J2UE13"/>
<feature type="compositionally biased region" description="Basic residues" evidence="17">
    <location>
        <begin position="727"/>
        <end position="736"/>
    </location>
</feature>
<organism evidence="19 20">
    <name type="scientific">Drosophila lebanonensis</name>
    <name type="common">Fruit fly</name>
    <name type="synonym">Scaptodrosophila lebanonensis</name>
    <dbReference type="NCBI Taxonomy" id="7225"/>
    <lineage>
        <taxon>Eukaryota</taxon>
        <taxon>Metazoa</taxon>
        <taxon>Ecdysozoa</taxon>
        <taxon>Arthropoda</taxon>
        <taxon>Hexapoda</taxon>
        <taxon>Insecta</taxon>
        <taxon>Pterygota</taxon>
        <taxon>Neoptera</taxon>
        <taxon>Endopterygota</taxon>
        <taxon>Diptera</taxon>
        <taxon>Brachycera</taxon>
        <taxon>Muscomorpha</taxon>
        <taxon>Ephydroidea</taxon>
        <taxon>Drosophilidae</taxon>
        <taxon>Scaptodrosophila</taxon>
    </lineage>
</organism>
<keyword evidence="12" id="KW-0862">Zinc</keyword>
<evidence type="ECO:0000256" key="12">
    <source>
        <dbReference type="ARBA" id="ARBA00022833"/>
    </source>
</evidence>
<dbReference type="GO" id="GO:0000976">
    <property type="term" value="F:transcription cis-regulatory region binding"/>
    <property type="evidence" value="ECO:0007669"/>
    <property type="project" value="TreeGrafter"/>
</dbReference>
<keyword evidence="19" id="KW-1185">Reference proteome</keyword>
<name>A0A6J2UE13_DROLE</name>
<dbReference type="GO" id="GO:0008270">
    <property type="term" value="F:zinc ion binding"/>
    <property type="evidence" value="ECO:0007669"/>
    <property type="project" value="UniProtKB-KW"/>
</dbReference>
<keyword evidence="7" id="KW-0963">Cytoplasm</keyword>
<comment type="catalytic activity">
    <reaction evidence="1">
        <text>S-ubiquitinyl-[E2 ubiquitin-conjugating enzyme]-L-cysteine + [acceptor protein]-L-lysine = [E2 ubiquitin-conjugating enzyme]-L-cysteine + N(6)-ubiquitinyl-[acceptor protein]-L-lysine.</text>
        <dbReference type="EC" id="2.3.2.27"/>
    </reaction>
</comment>
<evidence type="ECO:0000256" key="17">
    <source>
        <dbReference type="SAM" id="MobiDB-lite"/>
    </source>
</evidence>
<dbReference type="Proteomes" id="UP000504634">
    <property type="component" value="Unplaced"/>
</dbReference>
<keyword evidence="9" id="KW-0479">Metal-binding</keyword>
<evidence type="ECO:0000256" key="4">
    <source>
        <dbReference type="ARBA" id="ARBA00004906"/>
    </source>
</evidence>
<accession>A0A6J2UE13</accession>
<evidence type="ECO:0000259" key="18">
    <source>
        <dbReference type="PROSITE" id="PS50089"/>
    </source>
</evidence>
<dbReference type="SUPFAM" id="SSF57850">
    <property type="entry name" value="RING/U-box"/>
    <property type="match status" value="1"/>
</dbReference>
<reference evidence="20" key="1">
    <citation type="submission" date="2025-08" db="UniProtKB">
        <authorList>
            <consortium name="RefSeq"/>
        </authorList>
    </citation>
    <scope>IDENTIFICATION</scope>
    <source>
        <strain evidence="20">11010-0011.00</strain>
        <tissue evidence="20">Whole body</tissue>
    </source>
</reference>
<dbReference type="PROSITE" id="PS50089">
    <property type="entry name" value="ZF_RING_2"/>
    <property type="match status" value="1"/>
</dbReference>
<evidence type="ECO:0000256" key="13">
    <source>
        <dbReference type="ARBA" id="ARBA00023242"/>
    </source>
</evidence>
<feature type="compositionally biased region" description="Gly residues" evidence="17">
    <location>
        <begin position="74"/>
        <end position="87"/>
    </location>
</feature>
<comment type="similarity">
    <text evidence="5">Belongs to the RNF10 family.</text>
</comment>
<evidence type="ECO:0000256" key="8">
    <source>
        <dbReference type="ARBA" id="ARBA00022679"/>
    </source>
</evidence>
<dbReference type="GeneID" id="115632376"/>
<protein>
    <recommendedName>
        <fullName evidence="14">E3 ubiquitin-protein ligase RNF10</fullName>
        <ecNumber evidence="6">2.3.2.27</ecNumber>
    </recommendedName>
    <alternativeName>
        <fullName evidence="15">RING finger protein 10</fullName>
    </alternativeName>
</protein>
<feature type="compositionally biased region" description="Polar residues" evidence="17">
    <location>
        <begin position="1"/>
        <end position="11"/>
    </location>
</feature>
<sequence>MDSNKKQQQQSHHARSTKSCAPAEANRKSSELYANKSRHSRRREQIPTPRNEQQQQQQQTGKLRPNVDKRPRARGGGNYQGQGGSGNGYADELSSSGGAACTGDDNADGSAGLAASGVNYSRGSYDYGSKKQNLNHLLNFHCVPRESSDFGTGHGIRTHYHHHNHQGGASRKMPRYNKEQFLQANFQFVIRAGAKAQVNGSPDTLIDWNFIEQINIQTTEEPQCPICLYPPVAAQLTRCGHAYCWPCLLHYLSLSDKSWRKCPICYDAIHASDLKSCTIEQQRAMNVNDRITFQLMQRRKGSMYIEHYSGAAMLETQERFPLLSSYNEVKRYSKFLIAKRPDIAAIIERERRELLAESDESCPEHIFIQQALLTLNERRDKLGLALPEPKEEEEEVEGKPEKELEKDLPKTVSDTNSADNENDEDASVCSGDASSSTGTVTGTLSNSKFYYFYQSSDGQNIYLHPLNVKMLQACYGTLDQAPLLIDAQILQKEHHSMDEDHRRKFTCLGHLPLTCQFAVVEVDLQPPIVPCSILKLFKEDLLHRKLERQRRHREELKREQHINDLNDRQMGKLIASAANLDLSSAHEFPTCGFDEALPPLGSAYPVPISHDKGTHYASVAVAANSPKKEELWPELTSTGSRKSPPEFNIGAWGRAVPPTKTATPAASATVAQRAAANADSELTDVGHFALGDVLVGALDRQQKAQQRSGGAGGAKSNATSGADGNNKKQKKAKPKKMVPLFAVGMNRAP</sequence>
<evidence type="ECO:0000256" key="11">
    <source>
        <dbReference type="ARBA" id="ARBA00022786"/>
    </source>
</evidence>
<feature type="compositionally biased region" description="Basic and acidic residues" evidence="17">
    <location>
        <begin position="397"/>
        <end position="409"/>
    </location>
</feature>
<keyword evidence="13" id="KW-0539">Nucleus</keyword>
<dbReference type="GO" id="GO:0005737">
    <property type="term" value="C:cytoplasm"/>
    <property type="evidence" value="ECO:0007669"/>
    <property type="project" value="UniProtKB-SubCell"/>
</dbReference>
<dbReference type="SMART" id="SM00184">
    <property type="entry name" value="RING"/>
    <property type="match status" value="1"/>
</dbReference>
<comment type="subcellular location">
    <subcellularLocation>
        <location evidence="3">Cytoplasm</location>
    </subcellularLocation>
    <subcellularLocation>
        <location evidence="2">Nucleus</location>
    </subcellularLocation>
</comment>
<dbReference type="PANTHER" id="PTHR12983">
    <property type="entry name" value="RING FINGER 10 FAMILY MEMBER"/>
    <property type="match status" value="1"/>
</dbReference>
<feature type="domain" description="RING-type" evidence="18">
    <location>
        <begin position="224"/>
        <end position="265"/>
    </location>
</feature>
<dbReference type="Gene3D" id="3.30.40.10">
    <property type="entry name" value="Zinc/RING finger domain, C3HC4 (zinc finger)"/>
    <property type="match status" value="1"/>
</dbReference>
<evidence type="ECO:0000256" key="2">
    <source>
        <dbReference type="ARBA" id="ARBA00004123"/>
    </source>
</evidence>
<feature type="region of interest" description="Disordered" evidence="17">
    <location>
        <begin position="701"/>
        <end position="749"/>
    </location>
</feature>
<evidence type="ECO:0000256" key="16">
    <source>
        <dbReference type="PROSITE-ProRule" id="PRU00175"/>
    </source>
</evidence>
<dbReference type="PROSITE" id="PS00518">
    <property type="entry name" value="ZF_RING_1"/>
    <property type="match status" value="1"/>
</dbReference>
<feature type="region of interest" description="Disordered" evidence="17">
    <location>
        <begin position="1"/>
        <end position="96"/>
    </location>
</feature>
<feature type="region of interest" description="Disordered" evidence="17">
    <location>
        <begin position="384"/>
        <end position="439"/>
    </location>
</feature>
<dbReference type="CDD" id="cd16536">
    <property type="entry name" value="RING-HC_RNF10"/>
    <property type="match status" value="1"/>
</dbReference>
<evidence type="ECO:0000256" key="5">
    <source>
        <dbReference type="ARBA" id="ARBA00008117"/>
    </source>
</evidence>
<dbReference type="OrthoDB" id="10064108at2759"/>
<dbReference type="GO" id="GO:0061630">
    <property type="term" value="F:ubiquitin protein ligase activity"/>
    <property type="evidence" value="ECO:0007669"/>
    <property type="project" value="UniProtKB-EC"/>
</dbReference>
<evidence type="ECO:0000256" key="1">
    <source>
        <dbReference type="ARBA" id="ARBA00000900"/>
    </source>
</evidence>
<evidence type="ECO:0000256" key="10">
    <source>
        <dbReference type="ARBA" id="ARBA00022771"/>
    </source>
</evidence>